<accession>D1A1I8</accession>
<evidence type="ECO:0008006" key="3">
    <source>
        <dbReference type="Google" id="ProtNLM"/>
    </source>
</evidence>
<evidence type="ECO:0000313" key="1">
    <source>
        <dbReference type="EMBL" id="ACY95910.1"/>
    </source>
</evidence>
<protein>
    <recommendedName>
        <fullName evidence="3">RNA polymerase alpha subunit C-terminal domain-containing protein</fullName>
    </recommendedName>
</protein>
<dbReference type="STRING" id="471852.Tcur_0306"/>
<dbReference type="Proteomes" id="UP000001918">
    <property type="component" value="Chromosome"/>
</dbReference>
<dbReference type="KEGG" id="tcu:Tcur_0306"/>
<keyword evidence="2" id="KW-1185">Reference proteome</keyword>
<gene>
    <name evidence="1" type="ordered locus">Tcur_0306</name>
</gene>
<name>D1A1I8_THECD</name>
<proteinExistence type="predicted"/>
<sequence length="82" mass="9007">MHDHSGVVPVTRECPLVCLGLSRHAANPLRFHLGSRATVGQVLRLWENDELQRVRGLGPRRIGEITTALVAAGFVLTPHGHR</sequence>
<dbReference type="HOGENOM" id="CLU_2557173_0_0_11"/>
<dbReference type="AlphaFoldDB" id="D1A1I8"/>
<dbReference type="EMBL" id="CP001738">
    <property type="protein sequence ID" value="ACY95910.1"/>
    <property type="molecule type" value="Genomic_DNA"/>
</dbReference>
<evidence type="ECO:0000313" key="2">
    <source>
        <dbReference type="Proteomes" id="UP000001918"/>
    </source>
</evidence>
<dbReference type="Gene3D" id="1.10.150.20">
    <property type="entry name" value="5' to 3' exonuclease, C-terminal subdomain"/>
    <property type="match status" value="1"/>
</dbReference>
<organism evidence="1 2">
    <name type="scientific">Thermomonospora curvata (strain ATCC 19995 / DSM 43183 / JCM 3096 / KCTC 9072 / NBRC 15933 / NCIMB 10081 / Henssen B9)</name>
    <dbReference type="NCBI Taxonomy" id="471852"/>
    <lineage>
        <taxon>Bacteria</taxon>
        <taxon>Bacillati</taxon>
        <taxon>Actinomycetota</taxon>
        <taxon>Actinomycetes</taxon>
        <taxon>Streptosporangiales</taxon>
        <taxon>Thermomonosporaceae</taxon>
        <taxon>Thermomonospora</taxon>
    </lineage>
</organism>
<reference evidence="1 2" key="1">
    <citation type="journal article" date="2011" name="Stand. Genomic Sci.">
        <title>Complete genome sequence of Thermomonospora curvata type strain (B9).</title>
        <authorList>
            <person name="Chertkov O."/>
            <person name="Sikorski J."/>
            <person name="Nolan M."/>
            <person name="Lapidus A."/>
            <person name="Lucas S."/>
            <person name="Del Rio T.G."/>
            <person name="Tice H."/>
            <person name="Cheng J.F."/>
            <person name="Goodwin L."/>
            <person name="Pitluck S."/>
            <person name="Liolios K."/>
            <person name="Ivanova N."/>
            <person name="Mavromatis K."/>
            <person name="Mikhailova N."/>
            <person name="Ovchinnikova G."/>
            <person name="Pati A."/>
            <person name="Chen A."/>
            <person name="Palaniappan K."/>
            <person name="Djao O.D."/>
            <person name="Land M."/>
            <person name="Hauser L."/>
            <person name="Chang Y.J."/>
            <person name="Jeffries C.D."/>
            <person name="Brettin T."/>
            <person name="Han C."/>
            <person name="Detter J.C."/>
            <person name="Rohde M."/>
            <person name="Goker M."/>
            <person name="Woyke T."/>
            <person name="Bristow J."/>
            <person name="Eisen J.A."/>
            <person name="Markowitz V."/>
            <person name="Hugenholtz P."/>
            <person name="Klenk H.P."/>
            <person name="Kyrpides N.C."/>
        </authorList>
    </citation>
    <scope>NUCLEOTIDE SEQUENCE [LARGE SCALE GENOMIC DNA]</scope>
    <source>
        <strain evidence="2">ATCC 19995 / DSM 43183 / JCM 3096 / KCTC 9072 / NBRC 15933 / NCIMB 10081 / Henssen B9</strain>
    </source>
</reference>